<keyword evidence="2" id="KW-1185">Reference proteome</keyword>
<organism evidence="1 2">
    <name type="scientific">Mesorhizobium alhagi CCNWXJ12-2</name>
    <dbReference type="NCBI Taxonomy" id="1107882"/>
    <lineage>
        <taxon>Bacteria</taxon>
        <taxon>Pseudomonadati</taxon>
        <taxon>Pseudomonadota</taxon>
        <taxon>Alphaproteobacteria</taxon>
        <taxon>Hyphomicrobiales</taxon>
        <taxon>Phyllobacteriaceae</taxon>
        <taxon>Allomesorhizobium</taxon>
    </lineage>
</organism>
<protein>
    <submittedName>
        <fullName evidence="1">Uncharacterized protein</fullName>
    </submittedName>
</protein>
<evidence type="ECO:0000313" key="1">
    <source>
        <dbReference type="EMBL" id="EHK55585.1"/>
    </source>
</evidence>
<dbReference type="EMBL" id="AHAM01000159">
    <property type="protein sequence ID" value="EHK55585.1"/>
    <property type="molecule type" value="Genomic_DNA"/>
</dbReference>
<reference evidence="1 2" key="1">
    <citation type="journal article" date="2012" name="J. Bacteriol.">
        <title>Draft Genome Sequence of Mesorhizobium alhagi CCNWXJ12-2T, a Novel Salt-Resistant Species Isolated from the Desert of Northwestern China.</title>
        <authorList>
            <person name="Zhou M."/>
            <person name="Chen W."/>
            <person name="Chen H."/>
            <person name="Wei G."/>
        </authorList>
    </citation>
    <scope>NUCLEOTIDE SEQUENCE [LARGE SCALE GENOMIC DNA]</scope>
    <source>
        <strain evidence="1 2">CCNWXJ12-2</strain>
    </source>
</reference>
<sequence length="41" mass="4677">MKRKNEPCWGGQIDLLGCDDVVEFWKDDAQNPEVSETPIGR</sequence>
<proteinExistence type="predicted"/>
<accession>H0HUN9</accession>
<dbReference type="Proteomes" id="UP000003250">
    <property type="component" value="Unassembled WGS sequence"/>
</dbReference>
<evidence type="ECO:0000313" key="2">
    <source>
        <dbReference type="Proteomes" id="UP000003250"/>
    </source>
</evidence>
<name>H0HUN9_9HYPH</name>
<dbReference type="AlphaFoldDB" id="H0HUN9"/>
<gene>
    <name evidence="1" type="ORF">MAXJ12_19493</name>
</gene>
<dbReference type="PATRIC" id="fig|1107882.3.peg.3805"/>